<sequence length="303" mass="32605">MKRLFDLTADEVRQLSKDQLLDSLKLCEGRVMMSELMAHMPAILGDVSNAEVAAAFGADIIMVNTYDTTKPFIAGMDHEEPLKEVARLTGRVIAATLEPVDLSVQSGHYREKLSAGRLATVENVAHLIEQGVRIVLLTGNPSTFVSNEAILASIREIKNQFGDQIVIASGKMHSSGMLNESSGEMVQIADVDGFIDAGADIVLVPAPGTVPGFTTSKVEGLIGHIQRRGKLALTSIGTSQEGADVDTIRRIALEAKMAGSDIHHIGDCGMGPGMAIPENIMAYSTVIRGRRHTYRQMARSVLR</sequence>
<dbReference type="EMBL" id="PNHE01000003">
    <property type="protein sequence ID" value="PMC59005.1"/>
    <property type="molecule type" value="Genomic_DNA"/>
</dbReference>
<dbReference type="SUPFAM" id="SSF51366">
    <property type="entry name" value="Ribulose-phoshate binding barrel"/>
    <property type="match status" value="1"/>
</dbReference>
<feature type="domain" description="DUF7916" evidence="1">
    <location>
        <begin position="5"/>
        <end position="303"/>
    </location>
</feature>
<dbReference type="InterPro" id="IPR011060">
    <property type="entry name" value="RibuloseP-bd_barrel"/>
</dbReference>
<dbReference type="Proteomes" id="UP000235682">
    <property type="component" value="Unassembled WGS sequence"/>
</dbReference>
<evidence type="ECO:0000313" key="2">
    <source>
        <dbReference type="EMBL" id="PMC59005.1"/>
    </source>
</evidence>
<dbReference type="Pfam" id="PF25509">
    <property type="entry name" value="DUF7916"/>
    <property type="match status" value="1"/>
</dbReference>
<name>A0A2N6SPK3_9LACT</name>
<protein>
    <submittedName>
        <fullName evidence="2">PEP phosphonomutase</fullName>
    </submittedName>
</protein>
<dbReference type="STRING" id="84521.SAMN04487994_100716"/>
<dbReference type="RefSeq" id="WP_102227351.1">
    <property type="nucleotide sequence ID" value="NZ_PNFY01000002.1"/>
</dbReference>
<reference evidence="2 3" key="1">
    <citation type="submission" date="2017-09" db="EMBL/GenBank/DDBJ databases">
        <title>Bacterial strain isolated from the female urinary microbiota.</title>
        <authorList>
            <person name="Thomas-White K."/>
            <person name="Kumar N."/>
            <person name="Forster S."/>
            <person name="Putonti C."/>
            <person name="Lawley T."/>
            <person name="Wolfe A.J."/>
        </authorList>
    </citation>
    <scope>NUCLEOTIDE SEQUENCE [LARGE SCALE GENOMIC DNA]</scope>
    <source>
        <strain evidence="2 3">UMB0852</strain>
    </source>
</reference>
<proteinExistence type="predicted"/>
<organism evidence="2 3">
    <name type="scientific">Dolosicoccus paucivorans</name>
    <dbReference type="NCBI Taxonomy" id="84521"/>
    <lineage>
        <taxon>Bacteria</taxon>
        <taxon>Bacillati</taxon>
        <taxon>Bacillota</taxon>
        <taxon>Bacilli</taxon>
        <taxon>Lactobacillales</taxon>
        <taxon>Aerococcaceae</taxon>
        <taxon>Dolosicoccus</taxon>
    </lineage>
</organism>
<evidence type="ECO:0000259" key="1">
    <source>
        <dbReference type="Pfam" id="PF25509"/>
    </source>
</evidence>
<dbReference type="OrthoDB" id="5581965at2"/>
<comment type="caution">
    <text evidence="2">The sequence shown here is derived from an EMBL/GenBank/DDBJ whole genome shotgun (WGS) entry which is preliminary data.</text>
</comment>
<dbReference type="InterPro" id="IPR057238">
    <property type="entry name" value="DUF7916"/>
</dbReference>
<keyword evidence="3" id="KW-1185">Reference proteome</keyword>
<gene>
    <name evidence="2" type="ORF">CJ205_01490</name>
</gene>
<evidence type="ECO:0000313" key="3">
    <source>
        <dbReference type="Proteomes" id="UP000235682"/>
    </source>
</evidence>
<dbReference type="AlphaFoldDB" id="A0A2N6SPK3"/>
<accession>A0A2N6SPK3</accession>